<dbReference type="InterPro" id="IPR036259">
    <property type="entry name" value="MFS_trans_sf"/>
</dbReference>
<dbReference type="RefSeq" id="WP_179792038.1">
    <property type="nucleotide sequence ID" value="NZ_BAABHP010000012.1"/>
</dbReference>
<feature type="transmembrane region" description="Helical" evidence="1">
    <location>
        <begin position="106"/>
        <end position="124"/>
    </location>
</feature>
<reference evidence="2 3" key="1">
    <citation type="submission" date="2020-07" db="EMBL/GenBank/DDBJ databases">
        <title>Sequencing the genomes of 1000 actinobacteria strains.</title>
        <authorList>
            <person name="Klenk H.-P."/>
        </authorList>
    </citation>
    <scope>NUCLEOTIDE SEQUENCE [LARGE SCALE GENOMIC DNA]</scope>
    <source>
        <strain evidence="2 3">DSM 45772</strain>
    </source>
</reference>
<keyword evidence="1" id="KW-0472">Membrane</keyword>
<dbReference type="Proteomes" id="UP000535890">
    <property type="component" value="Unassembled WGS sequence"/>
</dbReference>
<evidence type="ECO:0000313" key="2">
    <source>
        <dbReference type="EMBL" id="NYD34037.1"/>
    </source>
</evidence>
<protein>
    <submittedName>
        <fullName evidence="2">MFS family permease</fullName>
    </submittedName>
</protein>
<organism evidence="2 3">
    <name type="scientific">Actinomycetospora corticicola</name>
    <dbReference type="NCBI Taxonomy" id="663602"/>
    <lineage>
        <taxon>Bacteria</taxon>
        <taxon>Bacillati</taxon>
        <taxon>Actinomycetota</taxon>
        <taxon>Actinomycetes</taxon>
        <taxon>Pseudonocardiales</taxon>
        <taxon>Pseudonocardiaceae</taxon>
        <taxon>Actinomycetospora</taxon>
    </lineage>
</organism>
<feature type="transmembrane region" description="Helical" evidence="1">
    <location>
        <begin position="83"/>
        <end position="100"/>
    </location>
</feature>
<dbReference type="EMBL" id="JACCBN010000001">
    <property type="protein sequence ID" value="NYD34037.1"/>
    <property type="molecule type" value="Genomic_DNA"/>
</dbReference>
<feature type="transmembrane region" description="Helical" evidence="1">
    <location>
        <begin position="273"/>
        <end position="290"/>
    </location>
</feature>
<feature type="transmembrane region" description="Helical" evidence="1">
    <location>
        <begin position="361"/>
        <end position="381"/>
    </location>
</feature>
<name>A0A7Y9DRU8_9PSEU</name>
<evidence type="ECO:0000256" key="1">
    <source>
        <dbReference type="SAM" id="Phobius"/>
    </source>
</evidence>
<feature type="transmembrane region" description="Helical" evidence="1">
    <location>
        <begin position="209"/>
        <end position="227"/>
    </location>
</feature>
<dbReference type="PANTHER" id="PTHR23542:SF1">
    <property type="entry name" value="MAJOR FACILITATOR SUPERFAMILY (MFS) PROFILE DOMAIN-CONTAINING PROTEIN"/>
    <property type="match status" value="1"/>
</dbReference>
<accession>A0A7Y9DRU8</accession>
<feature type="transmembrane region" description="Helical" evidence="1">
    <location>
        <begin position="247"/>
        <end position="266"/>
    </location>
</feature>
<dbReference type="SUPFAM" id="SSF103473">
    <property type="entry name" value="MFS general substrate transporter"/>
    <property type="match status" value="1"/>
</dbReference>
<keyword evidence="1" id="KW-0812">Transmembrane</keyword>
<feature type="transmembrane region" description="Helical" evidence="1">
    <location>
        <begin position="145"/>
        <end position="164"/>
    </location>
</feature>
<gene>
    <name evidence="2" type="ORF">BJ983_000139</name>
</gene>
<dbReference type="Pfam" id="PF07690">
    <property type="entry name" value="MFS_1"/>
    <property type="match status" value="1"/>
</dbReference>
<dbReference type="AlphaFoldDB" id="A0A7Y9DRU8"/>
<feature type="transmembrane region" description="Helical" evidence="1">
    <location>
        <begin position="296"/>
        <end position="314"/>
    </location>
</feature>
<dbReference type="InterPro" id="IPR011701">
    <property type="entry name" value="MFS"/>
</dbReference>
<feature type="transmembrane region" description="Helical" evidence="1">
    <location>
        <begin position="170"/>
        <end position="189"/>
    </location>
</feature>
<feature type="transmembrane region" description="Helical" evidence="1">
    <location>
        <begin position="20"/>
        <end position="44"/>
    </location>
</feature>
<proteinExistence type="predicted"/>
<keyword evidence="3" id="KW-1185">Reference proteome</keyword>
<evidence type="ECO:0000313" key="3">
    <source>
        <dbReference type="Proteomes" id="UP000535890"/>
    </source>
</evidence>
<feature type="transmembrane region" description="Helical" evidence="1">
    <location>
        <begin position="50"/>
        <end position="71"/>
    </location>
</feature>
<keyword evidence="1" id="KW-1133">Transmembrane helix</keyword>
<dbReference type="PANTHER" id="PTHR23542">
    <property type="match status" value="1"/>
</dbReference>
<feature type="transmembrane region" description="Helical" evidence="1">
    <location>
        <begin position="326"/>
        <end position="349"/>
    </location>
</feature>
<sequence length="401" mass="39910">MASAVTAYREVLAQPGLRALYAVGFAARLPLTATGVVLTLHVAVGLDRGFAAAGLVGGAVTFGTVLGAPLLGRLIDRVGLRPVLLLCGLSEAVFWGLAPLLDVGPLAATAFLAGVLALPAFPVVRQSLGAVAPEGRRRPAFALDAMSAEVSFIVGPAVGTGAVLALPTPVALWLVGAGFVLATAALWWLDPPTRAEQERTDAPSMRHWLGAPMVTALAGAVAAVLLLSATELSVVAALTARGETGWFALANTVWCLASLVGGFVYGVATRPPALPTLLAALAVGTIPVAFGGPWWLVTVLIVAAGAFCAPALSSSAEAVGRLAPDAARGVATGLHGSAIMLGAALAQPLTGVLIDRVSPTAALLAAVGICLAVAAGAGAVLRAGGQPAGTASRLPTNTKPS</sequence>
<dbReference type="GO" id="GO:0022857">
    <property type="term" value="F:transmembrane transporter activity"/>
    <property type="evidence" value="ECO:0007669"/>
    <property type="project" value="InterPro"/>
</dbReference>
<comment type="caution">
    <text evidence="2">The sequence shown here is derived from an EMBL/GenBank/DDBJ whole genome shotgun (WGS) entry which is preliminary data.</text>
</comment>
<dbReference type="Gene3D" id="1.20.1250.20">
    <property type="entry name" value="MFS general substrate transporter like domains"/>
    <property type="match status" value="1"/>
</dbReference>